<evidence type="ECO:0000256" key="1">
    <source>
        <dbReference type="SAM" id="MobiDB-lite"/>
    </source>
</evidence>
<dbReference type="EMBL" id="JANPWB010000001">
    <property type="protein sequence ID" value="KAJ1218431.1"/>
    <property type="molecule type" value="Genomic_DNA"/>
</dbReference>
<keyword evidence="3" id="KW-1185">Reference proteome</keyword>
<evidence type="ECO:0000313" key="3">
    <source>
        <dbReference type="Proteomes" id="UP001066276"/>
    </source>
</evidence>
<gene>
    <name evidence="2" type="ORF">NDU88_006011</name>
</gene>
<reference evidence="2" key="1">
    <citation type="journal article" date="2022" name="bioRxiv">
        <title>Sequencing and chromosome-scale assembly of the giantPleurodeles waltlgenome.</title>
        <authorList>
            <person name="Brown T."/>
            <person name="Elewa A."/>
            <person name="Iarovenko S."/>
            <person name="Subramanian E."/>
            <person name="Araus A.J."/>
            <person name="Petzold A."/>
            <person name="Susuki M."/>
            <person name="Suzuki K.-i.T."/>
            <person name="Hayashi T."/>
            <person name="Toyoda A."/>
            <person name="Oliveira C."/>
            <person name="Osipova E."/>
            <person name="Leigh N.D."/>
            <person name="Simon A."/>
            <person name="Yun M.H."/>
        </authorList>
    </citation>
    <scope>NUCLEOTIDE SEQUENCE</scope>
    <source>
        <strain evidence="2">20211129_DDA</strain>
        <tissue evidence="2">Liver</tissue>
    </source>
</reference>
<feature type="region of interest" description="Disordered" evidence="1">
    <location>
        <begin position="54"/>
        <end position="75"/>
    </location>
</feature>
<dbReference type="Proteomes" id="UP001066276">
    <property type="component" value="Chromosome 1_1"/>
</dbReference>
<proteinExistence type="predicted"/>
<sequence>MYSNIGSDLILKTLRLPLTRKGAAKPVVAEQQIVHWLDMYLRNSNRSVRWQQRDAPAAFSHEKQNKFTKPGRGHLKDCFDQAQAQA</sequence>
<evidence type="ECO:0000313" key="2">
    <source>
        <dbReference type="EMBL" id="KAJ1218431.1"/>
    </source>
</evidence>
<comment type="caution">
    <text evidence="2">The sequence shown here is derived from an EMBL/GenBank/DDBJ whole genome shotgun (WGS) entry which is preliminary data.</text>
</comment>
<protein>
    <submittedName>
        <fullName evidence="2">Uncharacterized protein</fullName>
    </submittedName>
</protein>
<dbReference type="AlphaFoldDB" id="A0AAV7X097"/>
<accession>A0AAV7X097</accession>
<name>A0AAV7X097_PLEWA</name>
<organism evidence="2 3">
    <name type="scientific">Pleurodeles waltl</name>
    <name type="common">Iberian ribbed newt</name>
    <dbReference type="NCBI Taxonomy" id="8319"/>
    <lineage>
        <taxon>Eukaryota</taxon>
        <taxon>Metazoa</taxon>
        <taxon>Chordata</taxon>
        <taxon>Craniata</taxon>
        <taxon>Vertebrata</taxon>
        <taxon>Euteleostomi</taxon>
        <taxon>Amphibia</taxon>
        <taxon>Batrachia</taxon>
        <taxon>Caudata</taxon>
        <taxon>Salamandroidea</taxon>
        <taxon>Salamandridae</taxon>
        <taxon>Pleurodelinae</taxon>
        <taxon>Pleurodeles</taxon>
    </lineage>
</organism>